<evidence type="ECO:0000313" key="8">
    <source>
        <dbReference type="EMBL" id="CAD7634213.1"/>
    </source>
</evidence>
<keyword evidence="5" id="KW-0653">Protein transport</keyword>
<dbReference type="InterPro" id="IPR001494">
    <property type="entry name" value="Importin-beta_N"/>
</dbReference>
<dbReference type="GO" id="GO:0005829">
    <property type="term" value="C:cytosol"/>
    <property type="evidence" value="ECO:0007669"/>
    <property type="project" value="TreeGrafter"/>
</dbReference>
<evidence type="ECO:0000256" key="3">
    <source>
        <dbReference type="ARBA" id="ARBA00022448"/>
    </source>
</evidence>
<sequence>METNKLIELFKATIDPNLREDAEKHLDQVYKIIGFVPSVLRLVMDNSVEMPVRQAAAIYMKNQVSQNWMDKTPPPGQPAQLVYSIHEQDRGLIRDSIVDAIVMAPDLLRVHLATCINHMVKHDFPSRWTTIVDKIAVYLQTPDVSGWMGALVALYQLVKNYEYKNNEDRTPLLEALKLLAPLMYNLLVGLMPDPSEQSVLLQKQILKIFYALIQYSLPLSLLTKDIFTQWMELFRQVVDRDVPNETNNIDVDERPELAWFKVKKWAVRTLSRLFERYGSPGNVHKEYKGFADWYIKTFSHGIIQVILKILEQYGHKVYVPPRVLQQGLNYLNTAVNHAFTWKLIKTHMSVIVQNILFPLMCYTDEDDELWSTDPHEYIRLKFDVFEDYVSPVTAAQTLLHTCCKKRKDMLQKSMGFAVQVLSNATSDPRMKDGALHMVGSVADILLKKDLYKDQMENMVVAYVFPQFQSAHGYLRARSCWVLHHFYQITFTNDANLYQGLSYLQNCLLTDKDLPVKVQAAISLQDMISSQSKAQQMIEPNITQIALELLKVIRETESEELTNVMQKVVCNFSEQLTPIAIQMTEHLALANYKIIDYTLGPHYDYKTIKTTKILQILYIVLTNA</sequence>
<accession>A0A7R9L315</accession>
<reference evidence="8" key="1">
    <citation type="submission" date="2020-11" db="EMBL/GenBank/DDBJ databases">
        <authorList>
            <person name="Tran Van P."/>
        </authorList>
    </citation>
    <scope>NUCLEOTIDE SEQUENCE</scope>
</reference>
<proteinExistence type="predicted"/>
<dbReference type="AlphaFoldDB" id="A0A7R9L315"/>
<dbReference type="Proteomes" id="UP000759131">
    <property type="component" value="Unassembled WGS sequence"/>
</dbReference>
<evidence type="ECO:0000259" key="7">
    <source>
        <dbReference type="PROSITE" id="PS50166"/>
    </source>
</evidence>
<keyword evidence="4" id="KW-0963">Cytoplasm</keyword>
<dbReference type="GO" id="GO:0006606">
    <property type="term" value="P:protein import into nucleus"/>
    <property type="evidence" value="ECO:0007669"/>
    <property type="project" value="TreeGrafter"/>
</dbReference>
<feature type="domain" description="Importin N-terminal" evidence="7">
    <location>
        <begin position="22"/>
        <end position="103"/>
    </location>
</feature>
<comment type="subcellular location">
    <subcellularLocation>
        <location evidence="2">Cytoplasm</location>
    </subcellularLocation>
    <subcellularLocation>
        <location evidence="1">Nucleus</location>
    </subcellularLocation>
</comment>
<dbReference type="Gene3D" id="1.25.10.10">
    <property type="entry name" value="Leucine-rich Repeat Variant"/>
    <property type="match status" value="1"/>
</dbReference>
<dbReference type="SUPFAM" id="SSF48371">
    <property type="entry name" value="ARM repeat"/>
    <property type="match status" value="1"/>
</dbReference>
<evidence type="ECO:0000256" key="4">
    <source>
        <dbReference type="ARBA" id="ARBA00022490"/>
    </source>
</evidence>
<dbReference type="InterPro" id="IPR011989">
    <property type="entry name" value="ARM-like"/>
</dbReference>
<keyword evidence="3" id="KW-0813">Transport</keyword>
<evidence type="ECO:0000313" key="9">
    <source>
        <dbReference type="Proteomes" id="UP000759131"/>
    </source>
</evidence>
<dbReference type="PROSITE" id="PS50166">
    <property type="entry name" value="IMPORTIN_B_NT"/>
    <property type="match status" value="1"/>
</dbReference>
<evidence type="ECO:0000256" key="2">
    <source>
        <dbReference type="ARBA" id="ARBA00004496"/>
    </source>
</evidence>
<gene>
    <name evidence="8" type="ORF">OSB1V03_LOCUS14609</name>
</gene>
<keyword evidence="6" id="KW-0539">Nucleus</keyword>
<dbReference type="Pfam" id="PF25018">
    <property type="entry name" value="HEAT_IPO9_c"/>
    <property type="match status" value="1"/>
</dbReference>
<evidence type="ECO:0000256" key="1">
    <source>
        <dbReference type="ARBA" id="ARBA00004123"/>
    </source>
</evidence>
<keyword evidence="9" id="KW-1185">Reference proteome</keyword>
<dbReference type="PANTHER" id="PTHR10997:SF18">
    <property type="entry name" value="D-IMPORTIN 7_RANBP7"/>
    <property type="match status" value="1"/>
</dbReference>
<protein>
    <recommendedName>
        <fullName evidence="7">Importin N-terminal domain-containing protein</fullName>
    </recommendedName>
</protein>
<dbReference type="GO" id="GO:0005635">
    <property type="term" value="C:nuclear envelope"/>
    <property type="evidence" value="ECO:0007669"/>
    <property type="project" value="TreeGrafter"/>
</dbReference>
<dbReference type="PANTHER" id="PTHR10997">
    <property type="entry name" value="IMPORTIN-7, 8, 11"/>
    <property type="match status" value="1"/>
</dbReference>
<dbReference type="Pfam" id="PF03810">
    <property type="entry name" value="IBN_N"/>
    <property type="match status" value="1"/>
</dbReference>
<dbReference type="OrthoDB" id="760868at2759"/>
<dbReference type="GO" id="GO:0031267">
    <property type="term" value="F:small GTPase binding"/>
    <property type="evidence" value="ECO:0007669"/>
    <property type="project" value="InterPro"/>
</dbReference>
<dbReference type="InterPro" id="IPR056840">
    <property type="entry name" value="HEAT_IPO9_central"/>
</dbReference>
<evidence type="ECO:0000256" key="5">
    <source>
        <dbReference type="ARBA" id="ARBA00022927"/>
    </source>
</evidence>
<name>A0A7R9L315_9ACAR</name>
<evidence type="ECO:0000256" key="6">
    <source>
        <dbReference type="ARBA" id="ARBA00023242"/>
    </source>
</evidence>
<dbReference type="SMART" id="SM00913">
    <property type="entry name" value="IBN_N"/>
    <property type="match status" value="1"/>
</dbReference>
<dbReference type="EMBL" id="CAJPIZ010014192">
    <property type="protein sequence ID" value="CAG2114643.1"/>
    <property type="molecule type" value="Genomic_DNA"/>
</dbReference>
<dbReference type="EMBL" id="OC868767">
    <property type="protein sequence ID" value="CAD7634213.1"/>
    <property type="molecule type" value="Genomic_DNA"/>
</dbReference>
<dbReference type="InterPro" id="IPR016024">
    <property type="entry name" value="ARM-type_fold"/>
</dbReference>
<organism evidence="8">
    <name type="scientific">Medioppia subpectinata</name>
    <dbReference type="NCBI Taxonomy" id="1979941"/>
    <lineage>
        <taxon>Eukaryota</taxon>
        <taxon>Metazoa</taxon>
        <taxon>Ecdysozoa</taxon>
        <taxon>Arthropoda</taxon>
        <taxon>Chelicerata</taxon>
        <taxon>Arachnida</taxon>
        <taxon>Acari</taxon>
        <taxon>Acariformes</taxon>
        <taxon>Sarcoptiformes</taxon>
        <taxon>Oribatida</taxon>
        <taxon>Brachypylina</taxon>
        <taxon>Oppioidea</taxon>
        <taxon>Oppiidae</taxon>
        <taxon>Medioppia</taxon>
    </lineage>
</organism>